<dbReference type="Proteomes" id="UP000473885">
    <property type="component" value="Unassembled WGS sequence"/>
</dbReference>
<sequence length="160" mass="19250">MIPPREGIKVQINEYEQKNIPEDKIDFYYKEKSNDVKEILDYLRKHNNKLIGKLDDKNVLFSINDVYYFESVDKRTFAYLKKQVFRIESKLQDLESYYSKLGFIRVNKSVVLNIYKIEFLKSDFNMRVIAYLDNNEKVQINRSYKPKFNSFLKKLNEGGF</sequence>
<name>A0A6M0R9F2_9CLOT</name>
<dbReference type="GO" id="GO:0000156">
    <property type="term" value="F:phosphorelay response regulator activity"/>
    <property type="evidence" value="ECO:0007669"/>
    <property type="project" value="InterPro"/>
</dbReference>
<feature type="domain" description="HTH LytTR-type" evidence="1">
    <location>
        <begin position="50"/>
        <end position="154"/>
    </location>
</feature>
<dbReference type="Pfam" id="PF04397">
    <property type="entry name" value="LytTR"/>
    <property type="match status" value="1"/>
</dbReference>
<dbReference type="EMBL" id="SXDP01000002">
    <property type="protein sequence ID" value="NEZ46209.1"/>
    <property type="molecule type" value="Genomic_DNA"/>
</dbReference>
<organism evidence="2 3">
    <name type="scientific">Clostridium niameyense</name>
    <dbReference type="NCBI Taxonomy" id="1622073"/>
    <lineage>
        <taxon>Bacteria</taxon>
        <taxon>Bacillati</taxon>
        <taxon>Bacillota</taxon>
        <taxon>Clostridia</taxon>
        <taxon>Eubacteriales</taxon>
        <taxon>Clostridiaceae</taxon>
        <taxon>Clostridium</taxon>
    </lineage>
</organism>
<proteinExistence type="predicted"/>
<evidence type="ECO:0000313" key="2">
    <source>
        <dbReference type="EMBL" id="NEZ46209.1"/>
    </source>
</evidence>
<dbReference type="InterPro" id="IPR007492">
    <property type="entry name" value="LytTR_DNA-bd_dom"/>
</dbReference>
<keyword evidence="3" id="KW-1185">Reference proteome</keyword>
<reference evidence="2 3" key="1">
    <citation type="submission" date="2019-04" db="EMBL/GenBank/DDBJ databases">
        <title>Genome sequencing of Clostridium botulinum Groups I-IV and Clostridium butyricum.</title>
        <authorList>
            <person name="Brunt J."/>
            <person name="Van Vliet A.H.M."/>
            <person name="Stringer S.C."/>
            <person name="Carter A.T."/>
            <person name="Peck M.W."/>
        </authorList>
    </citation>
    <scope>NUCLEOTIDE SEQUENCE [LARGE SCALE GENOMIC DNA]</scope>
    <source>
        <strain evidence="2 3">IFR 18/094</strain>
    </source>
</reference>
<dbReference type="GO" id="GO:0003677">
    <property type="term" value="F:DNA binding"/>
    <property type="evidence" value="ECO:0007669"/>
    <property type="project" value="InterPro"/>
</dbReference>
<dbReference type="AlphaFoldDB" id="A0A6M0R9F2"/>
<dbReference type="PANTHER" id="PTHR37299">
    <property type="entry name" value="TRANSCRIPTIONAL REGULATOR-RELATED"/>
    <property type="match status" value="1"/>
</dbReference>
<evidence type="ECO:0000259" key="1">
    <source>
        <dbReference type="PROSITE" id="PS50930"/>
    </source>
</evidence>
<comment type="caution">
    <text evidence="2">The sequence shown here is derived from an EMBL/GenBank/DDBJ whole genome shotgun (WGS) entry which is preliminary data.</text>
</comment>
<accession>A0A6M0R9F2</accession>
<dbReference type="PANTHER" id="PTHR37299:SF4">
    <property type="entry name" value="TRANSCRIPTIONAL REGULATOR"/>
    <property type="match status" value="1"/>
</dbReference>
<dbReference type="Gene3D" id="2.40.50.1020">
    <property type="entry name" value="LytTr DNA-binding domain"/>
    <property type="match status" value="1"/>
</dbReference>
<gene>
    <name evidence="2" type="ORF">FDF74_03160</name>
</gene>
<dbReference type="SMART" id="SM00850">
    <property type="entry name" value="LytTR"/>
    <property type="match status" value="1"/>
</dbReference>
<evidence type="ECO:0000313" key="3">
    <source>
        <dbReference type="Proteomes" id="UP000473885"/>
    </source>
</evidence>
<protein>
    <submittedName>
        <fullName evidence="2">LytTR family transcriptional regulator</fullName>
    </submittedName>
</protein>
<dbReference type="PROSITE" id="PS50930">
    <property type="entry name" value="HTH_LYTTR"/>
    <property type="match status" value="1"/>
</dbReference>
<dbReference type="InterPro" id="IPR046947">
    <property type="entry name" value="LytR-like"/>
</dbReference>